<feature type="compositionally biased region" description="Basic and acidic residues" evidence="1">
    <location>
        <begin position="64"/>
        <end position="74"/>
    </location>
</feature>
<dbReference type="EMBL" id="VSSQ01058079">
    <property type="protein sequence ID" value="MPN11811.1"/>
    <property type="molecule type" value="Genomic_DNA"/>
</dbReference>
<sequence length="74" mass="8021">MIAPCIASVATGVGNKEYPLASVSCADSRSFKIKHDDVIAETLQVLDNVGSGNMQDSRYILTDDPTRRKFSDNS</sequence>
<organism evidence="2">
    <name type="scientific">bioreactor metagenome</name>
    <dbReference type="NCBI Taxonomy" id="1076179"/>
    <lineage>
        <taxon>unclassified sequences</taxon>
        <taxon>metagenomes</taxon>
        <taxon>ecological metagenomes</taxon>
    </lineage>
</organism>
<evidence type="ECO:0000313" key="2">
    <source>
        <dbReference type="EMBL" id="MPN11811.1"/>
    </source>
</evidence>
<dbReference type="AlphaFoldDB" id="A0A645FBX5"/>
<evidence type="ECO:0000256" key="1">
    <source>
        <dbReference type="SAM" id="MobiDB-lite"/>
    </source>
</evidence>
<feature type="region of interest" description="Disordered" evidence="1">
    <location>
        <begin position="52"/>
        <end position="74"/>
    </location>
</feature>
<proteinExistence type="predicted"/>
<reference evidence="2" key="1">
    <citation type="submission" date="2019-08" db="EMBL/GenBank/DDBJ databases">
        <authorList>
            <person name="Kucharzyk K."/>
            <person name="Murdoch R.W."/>
            <person name="Higgins S."/>
            <person name="Loffler F."/>
        </authorList>
    </citation>
    <scope>NUCLEOTIDE SEQUENCE</scope>
</reference>
<protein>
    <submittedName>
        <fullName evidence="2">Uncharacterized protein</fullName>
    </submittedName>
</protein>
<accession>A0A645FBX5</accession>
<comment type="caution">
    <text evidence="2">The sequence shown here is derived from an EMBL/GenBank/DDBJ whole genome shotgun (WGS) entry which is preliminary data.</text>
</comment>
<name>A0A645FBX5_9ZZZZ</name>
<gene>
    <name evidence="2" type="ORF">SDC9_159119</name>
</gene>